<dbReference type="Gene3D" id="3.60.21.10">
    <property type="match status" value="1"/>
</dbReference>
<accession>A0A3A5L8R0</accession>
<evidence type="ECO:0000313" key="2">
    <source>
        <dbReference type="EMBL" id="RJT42643.1"/>
    </source>
</evidence>
<feature type="domain" description="Calcineurin-like phosphoesterase" evidence="1">
    <location>
        <begin position="27"/>
        <end position="179"/>
    </location>
</feature>
<dbReference type="InterPro" id="IPR004843">
    <property type="entry name" value="Calcineurin-like_PHP"/>
</dbReference>
<dbReference type="CDD" id="cd00144">
    <property type="entry name" value="MPP_PPP_family"/>
    <property type="match status" value="1"/>
</dbReference>
<dbReference type="RefSeq" id="WP_120011986.1">
    <property type="nucleotide sequence ID" value="NZ_QZWZ01000001.1"/>
</dbReference>
<gene>
    <name evidence="2" type="ORF">D3227_01965</name>
</gene>
<evidence type="ECO:0000259" key="1">
    <source>
        <dbReference type="Pfam" id="PF00149"/>
    </source>
</evidence>
<dbReference type="Proteomes" id="UP000272706">
    <property type="component" value="Unassembled WGS sequence"/>
</dbReference>
<dbReference type="Pfam" id="PF00149">
    <property type="entry name" value="Metallophos"/>
    <property type="match status" value="1"/>
</dbReference>
<dbReference type="InterPro" id="IPR029052">
    <property type="entry name" value="Metallo-depent_PP-like"/>
</dbReference>
<keyword evidence="3" id="KW-1185">Reference proteome</keyword>
<sequence length="254" mass="28691">MSLFQRSRKPRAAPRERLQMDMQDTIVYAIGDVHGCYNELRSLEQKIVLDALPFRGRKIIIMLGDYVDRGPQSKRVLDHLTAPPPRGFLRVCLAGNHEVAMLNYLDGYLPREPWLAEGGLETLFSYGIDARHLANLYSSSEAVDRRIREVIPASHVSFMRALPVMVCSRKFVFVHAGIRPGIDLADQDEDDLLSIRSDFFDSVHLLDRWVVHGHTIVDVPRLDGHRLGIDTGAFQSGRLTAVRIAGKYGKLIFS</sequence>
<proteinExistence type="predicted"/>
<dbReference type="GO" id="GO:0110154">
    <property type="term" value="P:RNA decapping"/>
    <property type="evidence" value="ECO:0007669"/>
    <property type="project" value="TreeGrafter"/>
</dbReference>
<dbReference type="GO" id="GO:0005737">
    <property type="term" value="C:cytoplasm"/>
    <property type="evidence" value="ECO:0007669"/>
    <property type="project" value="TreeGrafter"/>
</dbReference>
<dbReference type="EMBL" id="QZWZ01000001">
    <property type="protein sequence ID" value="RJT42643.1"/>
    <property type="molecule type" value="Genomic_DNA"/>
</dbReference>
<comment type="caution">
    <text evidence="2">The sequence shown here is derived from an EMBL/GenBank/DDBJ whole genome shotgun (WGS) entry which is preliminary data.</text>
</comment>
<dbReference type="InterPro" id="IPR050126">
    <property type="entry name" value="Ap4A_hydrolase"/>
</dbReference>
<dbReference type="GO" id="GO:0008803">
    <property type="term" value="F:bis(5'-nucleosyl)-tetraphosphatase (symmetrical) activity"/>
    <property type="evidence" value="ECO:0007669"/>
    <property type="project" value="TreeGrafter"/>
</dbReference>
<dbReference type="PANTHER" id="PTHR42850:SF4">
    <property type="entry name" value="ZINC-DEPENDENT ENDOPOLYPHOSPHATASE"/>
    <property type="match status" value="1"/>
</dbReference>
<dbReference type="PANTHER" id="PTHR42850">
    <property type="entry name" value="METALLOPHOSPHOESTERASE"/>
    <property type="match status" value="1"/>
</dbReference>
<dbReference type="GO" id="GO:0016791">
    <property type="term" value="F:phosphatase activity"/>
    <property type="evidence" value="ECO:0007669"/>
    <property type="project" value="TreeGrafter"/>
</dbReference>
<organism evidence="2 3">
    <name type="scientific">Mesorhizobium waimense</name>
    <dbReference type="NCBI Taxonomy" id="1300307"/>
    <lineage>
        <taxon>Bacteria</taxon>
        <taxon>Pseudomonadati</taxon>
        <taxon>Pseudomonadota</taxon>
        <taxon>Alphaproteobacteria</taxon>
        <taxon>Hyphomicrobiales</taxon>
        <taxon>Phyllobacteriaceae</taxon>
        <taxon>Mesorhizobium</taxon>
    </lineage>
</organism>
<name>A0A3A5L8R0_9HYPH</name>
<reference evidence="2 3" key="1">
    <citation type="submission" date="2018-09" db="EMBL/GenBank/DDBJ databases">
        <title>Mesorhizobium carmichaelinearum sp. nov. isolated from Carmichaelinea spp. root nodules in New Zealand.</title>
        <authorList>
            <person name="De Meyer S.E."/>
        </authorList>
    </citation>
    <scope>NUCLEOTIDE SEQUENCE [LARGE SCALE GENOMIC DNA]</scope>
    <source>
        <strain evidence="2 3">ICMP19557</strain>
    </source>
</reference>
<dbReference type="SUPFAM" id="SSF56300">
    <property type="entry name" value="Metallo-dependent phosphatases"/>
    <property type="match status" value="1"/>
</dbReference>
<dbReference type="OrthoDB" id="9807890at2"/>
<evidence type="ECO:0000313" key="3">
    <source>
        <dbReference type="Proteomes" id="UP000272706"/>
    </source>
</evidence>
<dbReference type="AlphaFoldDB" id="A0A3A5L8R0"/>
<protein>
    <submittedName>
        <fullName evidence="2">Serine/threonine protein phosphatase</fullName>
    </submittedName>
</protein>